<name>A0A067QKS7_ZOONE</name>
<evidence type="ECO:0000313" key="5">
    <source>
        <dbReference type="Proteomes" id="UP000027135"/>
    </source>
</evidence>
<dbReference type="Gene3D" id="2.40.10.10">
    <property type="entry name" value="Trypsin-like serine proteases"/>
    <property type="match status" value="1"/>
</dbReference>
<dbReference type="SMART" id="SM00020">
    <property type="entry name" value="Tryp_SPc"/>
    <property type="match status" value="1"/>
</dbReference>
<dbReference type="Proteomes" id="UP000027135">
    <property type="component" value="Unassembled WGS sequence"/>
</dbReference>
<dbReference type="STRING" id="136037.A0A067QKS7"/>
<dbReference type="GO" id="GO:0006508">
    <property type="term" value="P:proteolysis"/>
    <property type="evidence" value="ECO:0007669"/>
    <property type="project" value="InterPro"/>
</dbReference>
<dbReference type="eggNOG" id="KOG3627">
    <property type="taxonomic scope" value="Eukaryota"/>
</dbReference>
<reference evidence="4 5" key="1">
    <citation type="journal article" date="2014" name="Nat. Commun.">
        <title>Molecular traces of alternative social organization in a termite genome.</title>
        <authorList>
            <person name="Terrapon N."/>
            <person name="Li C."/>
            <person name="Robertson H.M."/>
            <person name="Ji L."/>
            <person name="Meng X."/>
            <person name="Booth W."/>
            <person name="Chen Z."/>
            <person name="Childers C.P."/>
            <person name="Glastad K.M."/>
            <person name="Gokhale K."/>
            <person name="Gowin J."/>
            <person name="Gronenberg W."/>
            <person name="Hermansen R.A."/>
            <person name="Hu H."/>
            <person name="Hunt B.G."/>
            <person name="Huylmans A.K."/>
            <person name="Khalil S.M."/>
            <person name="Mitchell R.D."/>
            <person name="Munoz-Torres M.C."/>
            <person name="Mustard J.A."/>
            <person name="Pan H."/>
            <person name="Reese J.T."/>
            <person name="Scharf M.E."/>
            <person name="Sun F."/>
            <person name="Vogel H."/>
            <person name="Xiao J."/>
            <person name="Yang W."/>
            <person name="Yang Z."/>
            <person name="Yang Z."/>
            <person name="Zhou J."/>
            <person name="Zhu J."/>
            <person name="Brent C.S."/>
            <person name="Elsik C.G."/>
            <person name="Goodisman M.A."/>
            <person name="Liberles D.A."/>
            <person name="Roe R.M."/>
            <person name="Vargo E.L."/>
            <person name="Vilcinskas A."/>
            <person name="Wang J."/>
            <person name="Bornberg-Bauer E."/>
            <person name="Korb J."/>
            <person name="Zhang G."/>
            <person name="Liebig J."/>
        </authorList>
    </citation>
    <scope>NUCLEOTIDE SEQUENCE [LARGE SCALE GENOMIC DNA]</scope>
    <source>
        <tissue evidence="4">Whole organism</tissue>
    </source>
</reference>
<proteinExistence type="predicted"/>
<feature type="signal peptide" evidence="2">
    <location>
        <begin position="1"/>
        <end position="19"/>
    </location>
</feature>
<dbReference type="InterPro" id="IPR009003">
    <property type="entry name" value="Peptidase_S1_PA"/>
</dbReference>
<organism evidence="4 5">
    <name type="scientific">Zootermopsis nevadensis</name>
    <name type="common">Dampwood termite</name>
    <dbReference type="NCBI Taxonomy" id="136037"/>
    <lineage>
        <taxon>Eukaryota</taxon>
        <taxon>Metazoa</taxon>
        <taxon>Ecdysozoa</taxon>
        <taxon>Arthropoda</taxon>
        <taxon>Hexapoda</taxon>
        <taxon>Insecta</taxon>
        <taxon>Pterygota</taxon>
        <taxon>Neoptera</taxon>
        <taxon>Polyneoptera</taxon>
        <taxon>Dictyoptera</taxon>
        <taxon>Blattodea</taxon>
        <taxon>Blattoidea</taxon>
        <taxon>Termitoidae</taxon>
        <taxon>Termopsidae</taxon>
        <taxon>Zootermopsis</taxon>
    </lineage>
</organism>
<dbReference type="InterPro" id="IPR001254">
    <property type="entry name" value="Trypsin_dom"/>
</dbReference>
<keyword evidence="2" id="KW-0732">Signal</keyword>
<dbReference type="AlphaFoldDB" id="A0A067QKS7"/>
<keyword evidence="1" id="KW-1015">Disulfide bond</keyword>
<evidence type="ECO:0000259" key="3">
    <source>
        <dbReference type="PROSITE" id="PS50240"/>
    </source>
</evidence>
<feature type="domain" description="Peptidase S1" evidence="3">
    <location>
        <begin position="33"/>
        <end position="172"/>
    </location>
</feature>
<dbReference type="InParanoid" id="A0A067QKS7"/>
<dbReference type="PANTHER" id="PTHR24253">
    <property type="entry name" value="TRANSMEMBRANE PROTEASE SERINE"/>
    <property type="match status" value="1"/>
</dbReference>
<dbReference type="PROSITE" id="PS50240">
    <property type="entry name" value="TRYPSIN_DOM"/>
    <property type="match status" value="1"/>
</dbReference>
<evidence type="ECO:0000256" key="2">
    <source>
        <dbReference type="SAM" id="SignalP"/>
    </source>
</evidence>
<protein>
    <submittedName>
        <fullName evidence="4">Coagulation factor XI</fullName>
    </submittedName>
</protein>
<feature type="chain" id="PRO_5001644114" evidence="2">
    <location>
        <begin position="20"/>
        <end position="172"/>
    </location>
</feature>
<evidence type="ECO:0000256" key="1">
    <source>
        <dbReference type="ARBA" id="ARBA00023157"/>
    </source>
</evidence>
<dbReference type="InterPro" id="IPR043504">
    <property type="entry name" value="Peptidase_S1_PA_chymotrypsin"/>
</dbReference>
<keyword evidence="5" id="KW-1185">Reference proteome</keyword>
<dbReference type="InterPro" id="IPR018114">
    <property type="entry name" value="TRYPSIN_HIS"/>
</dbReference>
<dbReference type="GO" id="GO:0004252">
    <property type="term" value="F:serine-type endopeptidase activity"/>
    <property type="evidence" value="ECO:0007669"/>
    <property type="project" value="InterPro"/>
</dbReference>
<accession>A0A067QKS7</accession>
<dbReference type="FunFam" id="2.40.10.10:FF:000068">
    <property type="entry name" value="transmembrane protease serine 2"/>
    <property type="match status" value="1"/>
</dbReference>
<dbReference type="PANTHER" id="PTHR24253:SF46">
    <property type="entry name" value="SERINE PROTEASE P83"/>
    <property type="match status" value="1"/>
</dbReference>
<sequence>MKTGTVLLWTVVHLINVQADTDCGVELVPQGRIVGGEDADGYRLPWYALLHPPEDKTTPICSGTLIDSHHVITAAHCFVLMKGDNNTSKFSVTLGIYNRCMNESTQQTFMVSSVVLNPNFTTSTDSYDIAIITLNQTTNYTPICLPGKGKEMLRVFVLIIYYKFRALFKCFI</sequence>
<dbReference type="EMBL" id="KK853216">
    <property type="protein sequence ID" value="KDR09767.1"/>
    <property type="molecule type" value="Genomic_DNA"/>
</dbReference>
<gene>
    <name evidence="4" type="ORF">L798_00259</name>
</gene>
<evidence type="ECO:0000313" key="4">
    <source>
        <dbReference type="EMBL" id="KDR09767.1"/>
    </source>
</evidence>
<dbReference type="PROSITE" id="PS00134">
    <property type="entry name" value="TRYPSIN_HIS"/>
    <property type="match status" value="1"/>
</dbReference>
<dbReference type="SUPFAM" id="SSF50494">
    <property type="entry name" value="Trypsin-like serine proteases"/>
    <property type="match status" value="1"/>
</dbReference>
<dbReference type="Pfam" id="PF00089">
    <property type="entry name" value="Trypsin"/>
    <property type="match status" value="1"/>
</dbReference>